<dbReference type="AlphaFoldDB" id="A0AAD5TS29"/>
<dbReference type="Proteomes" id="UP001212152">
    <property type="component" value="Unassembled WGS sequence"/>
</dbReference>
<dbReference type="PANTHER" id="PTHR37535:SF3">
    <property type="entry name" value="FLUG DOMAIN-CONTAINING PROTEIN"/>
    <property type="match status" value="1"/>
</dbReference>
<evidence type="ECO:0000313" key="2">
    <source>
        <dbReference type="Proteomes" id="UP001212152"/>
    </source>
</evidence>
<accession>A0AAD5TS29</accession>
<gene>
    <name evidence="1" type="ORF">HDU87_000131</name>
</gene>
<evidence type="ECO:0000313" key="1">
    <source>
        <dbReference type="EMBL" id="KAJ3185508.1"/>
    </source>
</evidence>
<dbReference type="EMBL" id="JADGJQ010000001">
    <property type="protein sequence ID" value="KAJ3185508.1"/>
    <property type="molecule type" value="Genomic_DNA"/>
</dbReference>
<proteinExistence type="predicted"/>
<name>A0AAD5TS29_9FUNG</name>
<comment type="caution">
    <text evidence="1">The sequence shown here is derived from an EMBL/GenBank/DDBJ whole genome shotgun (WGS) entry which is preliminary data.</text>
</comment>
<dbReference type="Pfam" id="PF11917">
    <property type="entry name" value="DUF3435"/>
    <property type="match status" value="1"/>
</dbReference>
<organism evidence="1 2">
    <name type="scientific">Geranomyces variabilis</name>
    <dbReference type="NCBI Taxonomy" id="109894"/>
    <lineage>
        <taxon>Eukaryota</taxon>
        <taxon>Fungi</taxon>
        <taxon>Fungi incertae sedis</taxon>
        <taxon>Chytridiomycota</taxon>
        <taxon>Chytridiomycota incertae sedis</taxon>
        <taxon>Chytridiomycetes</taxon>
        <taxon>Spizellomycetales</taxon>
        <taxon>Powellomycetaceae</taxon>
        <taxon>Geranomyces</taxon>
    </lineage>
</organism>
<keyword evidence="2" id="KW-1185">Reference proteome</keyword>
<dbReference type="InterPro" id="IPR021842">
    <property type="entry name" value="DUF3435"/>
</dbReference>
<protein>
    <submittedName>
        <fullName evidence="1">Uncharacterized protein</fullName>
    </submittedName>
</protein>
<sequence length="242" mass="26781">MALQDEVFEHVATVQELYAVSQDAVRAYGNSLPLLVKANKMETFVLRDFEGDGSSCEEKGWTYGSAAGIMRTISRQAGFLYLPTFYSIRRQAINSVNAAGTSEADIRQVAGHNASSWTFVEAYLLKTSRVDIQSIMLGRPTSGHALETYLGLLRHQDLPQELSPAGRQLLRSDPEIANATAAVVRKHKEIYLRELDEFMDAKLASAFRGEHDEAGRQVIAPPEDNMLAQHARALKLAFKDAP</sequence>
<reference evidence="1" key="1">
    <citation type="submission" date="2020-05" db="EMBL/GenBank/DDBJ databases">
        <title>Phylogenomic resolution of chytrid fungi.</title>
        <authorList>
            <person name="Stajich J.E."/>
            <person name="Amses K."/>
            <person name="Simmons R."/>
            <person name="Seto K."/>
            <person name="Myers J."/>
            <person name="Bonds A."/>
            <person name="Quandt C.A."/>
            <person name="Barry K."/>
            <person name="Liu P."/>
            <person name="Grigoriev I."/>
            <person name="Longcore J.E."/>
            <person name="James T.Y."/>
        </authorList>
    </citation>
    <scope>NUCLEOTIDE SEQUENCE</scope>
    <source>
        <strain evidence="1">JEL0379</strain>
    </source>
</reference>
<dbReference type="PANTHER" id="PTHR37535">
    <property type="entry name" value="FLUG DOMAIN PROTEIN"/>
    <property type="match status" value="1"/>
</dbReference>